<dbReference type="InterPro" id="IPR032800">
    <property type="entry name" value="TRP_N"/>
</dbReference>
<dbReference type="OrthoDB" id="5212126at2759"/>
<feature type="transmembrane region" description="Helical" evidence="7">
    <location>
        <begin position="545"/>
        <end position="574"/>
    </location>
</feature>
<dbReference type="VEuPathDB" id="FungiDB:T551_03589"/>
<evidence type="ECO:0000256" key="2">
    <source>
        <dbReference type="ARBA" id="ARBA00010642"/>
    </source>
</evidence>
<keyword evidence="4 8" id="KW-0732">Signal</keyword>
<feature type="transmembrane region" description="Helical" evidence="7">
    <location>
        <begin position="368"/>
        <end position="388"/>
    </location>
</feature>
<dbReference type="PANTHER" id="PTHR31145">
    <property type="entry name" value="INTEGRAL MEMBRANE PROTEIN (AFU_ORTHOLOGUE AFUA_7G01610)"/>
    <property type="match status" value="1"/>
</dbReference>
<dbReference type="InterPro" id="IPR040241">
    <property type="entry name" value="TRP_Flc/Pkd2-like"/>
</dbReference>
<keyword evidence="5 7" id="KW-1133">Transmembrane helix</keyword>
<reference evidence="11" key="1">
    <citation type="journal article" date="2016" name="Nat. Commun.">
        <title>Genome analysis of three Pneumocystis species reveals adaptation mechanisms to life exclusively in mammalian hosts.</title>
        <authorList>
            <person name="Ma L."/>
            <person name="Chen Z."/>
            <person name="Huang D.W."/>
            <person name="Kutty G."/>
            <person name="Ishihara M."/>
            <person name="Wang H."/>
            <person name="Abouelleil A."/>
            <person name="Bishop L."/>
            <person name="Davey E."/>
            <person name="Deng R."/>
            <person name="Deng X."/>
            <person name="Fan L."/>
            <person name="Fantoni G."/>
            <person name="Fitzgerald M."/>
            <person name="Gogineni E."/>
            <person name="Goldberg J.M."/>
            <person name="Handley G."/>
            <person name="Hu X."/>
            <person name="Huber C."/>
            <person name="Jiao X."/>
            <person name="Jones K."/>
            <person name="Levin J.Z."/>
            <person name="Liu Y."/>
            <person name="Macdonald P."/>
            <person name="Melnikov A."/>
            <person name="Raley C."/>
            <person name="Sassi M."/>
            <person name="Sherman B.T."/>
            <person name="Song X."/>
            <person name="Sykes S."/>
            <person name="Tran B."/>
            <person name="Walsh L."/>
            <person name="Xia Y."/>
            <person name="Yang J."/>
            <person name="Young S."/>
            <person name="Zeng Q."/>
            <person name="Zheng X."/>
            <person name="Stephens R."/>
            <person name="Nusbaum C."/>
            <person name="Birren B.W."/>
            <person name="Azadi P."/>
            <person name="Lempicki R.A."/>
            <person name="Cuomo C.A."/>
            <person name="Kovacs J.A."/>
        </authorList>
    </citation>
    <scope>NUCLEOTIDE SEQUENCE [LARGE SCALE GENOMIC DNA]</scope>
    <source>
        <strain evidence="11">RU7</strain>
    </source>
</reference>
<evidence type="ECO:0000256" key="5">
    <source>
        <dbReference type="ARBA" id="ARBA00022989"/>
    </source>
</evidence>
<organism evidence="10 11">
    <name type="scientific">Pneumocystis jirovecii (strain RU7)</name>
    <name type="common">Human pneumocystis pneumonia agent</name>
    <dbReference type="NCBI Taxonomy" id="1408657"/>
    <lineage>
        <taxon>Eukaryota</taxon>
        <taxon>Fungi</taxon>
        <taxon>Dikarya</taxon>
        <taxon>Ascomycota</taxon>
        <taxon>Taphrinomycotina</taxon>
        <taxon>Pneumocystomycetes</taxon>
        <taxon>Pneumocystaceae</taxon>
        <taxon>Pneumocystis</taxon>
    </lineage>
</organism>
<evidence type="ECO:0000256" key="4">
    <source>
        <dbReference type="ARBA" id="ARBA00022729"/>
    </source>
</evidence>
<dbReference type="InterPro" id="IPR010308">
    <property type="entry name" value="TRP_C"/>
</dbReference>
<feature type="transmembrane region" description="Helical" evidence="7">
    <location>
        <begin position="169"/>
        <end position="188"/>
    </location>
</feature>
<dbReference type="PANTHER" id="PTHR31145:SF2">
    <property type="entry name" value="FLAVIN CARRIER PROTEIN 2"/>
    <property type="match status" value="1"/>
</dbReference>
<evidence type="ECO:0000259" key="9">
    <source>
        <dbReference type="SMART" id="SM01320"/>
    </source>
</evidence>
<evidence type="ECO:0000256" key="1">
    <source>
        <dbReference type="ARBA" id="ARBA00004141"/>
    </source>
</evidence>
<keyword evidence="11" id="KW-1185">Reference proteome</keyword>
<comment type="similarity">
    <text evidence="2">Belongs to the transient receptor potential (TRP) ion channel family.</text>
</comment>
<evidence type="ECO:0000256" key="3">
    <source>
        <dbReference type="ARBA" id="ARBA00022692"/>
    </source>
</evidence>
<dbReference type="SMART" id="SM01320">
    <property type="entry name" value="TRP_N"/>
    <property type="match status" value="1"/>
</dbReference>
<feature type="transmembrane region" description="Helical" evidence="7">
    <location>
        <begin position="483"/>
        <end position="501"/>
    </location>
</feature>
<dbReference type="Pfam" id="PF06011">
    <property type="entry name" value="TRP"/>
    <property type="match status" value="1"/>
</dbReference>
<feature type="chain" id="PRO_5006933773" description="ML-like domain-containing protein" evidence="8">
    <location>
        <begin position="25"/>
        <end position="767"/>
    </location>
</feature>
<feature type="signal peptide" evidence="8">
    <location>
        <begin position="1"/>
        <end position="24"/>
    </location>
</feature>
<evidence type="ECO:0000256" key="6">
    <source>
        <dbReference type="ARBA" id="ARBA00023136"/>
    </source>
</evidence>
<accession>A0A0W4ZD10</accession>
<dbReference type="eggNOG" id="ENOG502QSVZ">
    <property type="taxonomic scope" value="Eukaryota"/>
</dbReference>
<evidence type="ECO:0000313" key="10">
    <source>
        <dbReference type="EMBL" id="KTW26290.1"/>
    </source>
</evidence>
<feature type="transmembrane region" description="Helical" evidence="7">
    <location>
        <begin position="513"/>
        <end position="533"/>
    </location>
</feature>
<keyword evidence="6 7" id="KW-0472">Membrane</keyword>
<dbReference type="GO" id="GO:0009272">
    <property type="term" value="P:fungal-type cell wall biogenesis"/>
    <property type="evidence" value="ECO:0007669"/>
    <property type="project" value="TreeGrafter"/>
</dbReference>
<feature type="transmembrane region" description="Helical" evidence="7">
    <location>
        <begin position="394"/>
        <end position="416"/>
    </location>
</feature>
<dbReference type="GO" id="GO:0016020">
    <property type="term" value="C:membrane"/>
    <property type="evidence" value="ECO:0007669"/>
    <property type="project" value="UniProtKB-SubCell"/>
</dbReference>
<sequence>MRFFAFGWIGLVLLWNNINTRVYARRGIGTQSLSTCMENSGLIATIFRITYYPDMEKVVYRVDGMTSIEGEVLVNVVIVAYGIQVLNRTIDPCILKIPNLCYLQPGPLTQIEGESDVPLDISSHIPGVVYAIPDIDAIVKITIYDKYTGELKACVQVTMTNMMTVNVKAVGWISGLIALSALIVSAIASENGNFNTAHHIATNTFALFSYFQGQAIFGMMSAKMPPIVRSWTQNFQWTMGIINLEFMQKIFTWYIKSTGGAPIFHHYPSFKHSIFVEKRSFVSLEKRASDTVKNIVFRGINRVSYNEGIETTNLFMTSFSFFLIMIFTIVLGFALFRIFLHYSPKTHWIRQERFFGFKNEWKDLLKGAMYRLLLIGYPQLSLLCTWELVSRDSIGAIIYAVLTLIIATTLLVYAAYRVIILARRSLKFHKTAAYILYSDSKVLTKWGSLYIQFSASAYYFTVPLLFFILLRSIFIALSQGNPLVQAIAFFIIQLAYFFLIVYIRPFLDRKTNIFSATVAAINLLNSVFVLIFANESYIYDMIVAIFGIIFFLVNCAFALVLLILLIIVSIYAIVSENPDILHEQMEDDRSEFIKSKTNFSSDVELNLSKQTNGLYFKEMSKIKDPLSSYDGSYSSINKTNNANFDESINYIPSHDLIASYISQNSLAAPPRPPFKSNMRSSNDSLVKDHQTNRKNNDYEYASYGGSNMNSYLPTYKPPSTIQKLHFNHHDSRGISFLDSQPQQYIPGAPKKTRNYGLYHNAYTNKTV</sequence>
<feature type="domain" description="ML-like" evidence="9">
    <location>
        <begin position="26"/>
        <end position="166"/>
    </location>
</feature>
<evidence type="ECO:0000256" key="8">
    <source>
        <dbReference type="SAM" id="SignalP"/>
    </source>
</evidence>
<dbReference type="EMBL" id="LFWA01000018">
    <property type="protein sequence ID" value="KTW26290.1"/>
    <property type="molecule type" value="Genomic_DNA"/>
</dbReference>
<dbReference type="RefSeq" id="XP_018227993.1">
    <property type="nucleotide sequence ID" value="XM_018375852.1"/>
</dbReference>
<evidence type="ECO:0000256" key="7">
    <source>
        <dbReference type="SAM" id="Phobius"/>
    </source>
</evidence>
<protein>
    <recommendedName>
        <fullName evidence="9">ML-like domain-containing protein</fullName>
    </recommendedName>
</protein>
<dbReference type="STRING" id="1408657.A0A0W4ZD10"/>
<dbReference type="AlphaFoldDB" id="A0A0W4ZD10"/>
<dbReference type="GO" id="GO:0055085">
    <property type="term" value="P:transmembrane transport"/>
    <property type="evidence" value="ECO:0007669"/>
    <property type="project" value="TreeGrafter"/>
</dbReference>
<feature type="transmembrane region" description="Helical" evidence="7">
    <location>
        <begin position="319"/>
        <end position="340"/>
    </location>
</feature>
<comment type="caution">
    <text evidence="10">The sequence shown here is derived from an EMBL/GenBank/DDBJ whole genome shotgun (WGS) entry which is preliminary data.</text>
</comment>
<name>A0A0W4ZD10_PNEJ7</name>
<dbReference type="GeneID" id="28942107"/>
<feature type="transmembrane region" description="Helical" evidence="7">
    <location>
        <begin position="457"/>
        <end position="477"/>
    </location>
</feature>
<keyword evidence="3 7" id="KW-0812">Transmembrane</keyword>
<gene>
    <name evidence="10" type="ORF">T551_03589</name>
</gene>
<evidence type="ECO:0000313" key="11">
    <source>
        <dbReference type="Proteomes" id="UP000053447"/>
    </source>
</evidence>
<dbReference type="Pfam" id="PF14558">
    <property type="entry name" value="TRP_N"/>
    <property type="match status" value="1"/>
</dbReference>
<dbReference type="Proteomes" id="UP000053447">
    <property type="component" value="Unassembled WGS sequence"/>
</dbReference>
<proteinExistence type="inferred from homology"/>
<comment type="subcellular location">
    <subcellularLocation>
        <location evidence="1">Membrane</location>
        <topology evidence="1">Multi-pass membrane protein</topology>
    </subcellularLocation>
</comment>